<dbReference type="AlphaFoldDB" id="A0A382DY75"/>
<keyword evidence="1" id="KW-0547">Nucleotide-binding</keyword>
<dbReference type="Pfam" id="PF03764">
    <property type="entry name" value="EFG_IV"/>
    <property type="match status" value="1"/>
</dbReference>
<dbReference type="InterPro" id="IPR009000">
    <property type="entry name" value="Transl_B-barrel_sf"/>
</dbReference>
<dbReference type="Gene3D" id="3.30.70.870">
    <property type="entry name" value="Elongation Factor G (Translational Gtpase), domain 3"/>
    <property type="match status" value="1"/>
</dbReference>
<dbReference type="SMART" id="SM00889">
    <property type="entry name" value="EFG_IV"/>
    <property type="match status" value="1"/>
</dbReference>
<dbReference type="InterPro" id="IPR035649">
    <property type="entry name" value="EFG_V"/>
</dbReference>
<dbReference type="InterPro" id="IPR020568">
    <property type="entry name" value="Ribosomal_Su5_D2-typ_SF"/>
</dbReference>
<name>A0A382DY75_9ZZZZ</name>
<dbReference type="SUPFAM" id="SSF50447">
    <property type="entry name" value="Translation proteins"/>
    <property type="match status" value="1"/>
</dbReference>
<dbReference type="GO" id="GO:0032790">
    <property type="term" value="P:ribosome disassembly"/>
    <property type="evidence" value="ECO:0007669"/>
    <property type="project" value="TreeGrafter"/>
</dbReference>
<dbReference type="CDD" id="cd01434">
    <property type="entry name" value="EFG_mtEFG1_IV"/>
    <property type="match status" value="1"/>
</dbReference>
<accession>A0A382DY75</accession>
<dbReference type="NCBIfam" id="NF009381">
    <property type="entry name" value="PRK12740.1-5"/>
    <property type="match status" value="1"/>
</dbReference>
<evidence type="ECO:0000256" key="2">
    <source>
        <dbReference type="ARBA" id="ARBA00023134"/>
    </source>
</evidence>
<dbReference type="Gene3D" id="3.30.230.10">
    <property type="match status" value="1"/>
</dbReference>
<dbReference type="Pfam" id="PF00679">
    <property type="entry name" value="EFG_C"/>
    <property type="match status" value="1"/>
</dbReference>
<evidence type="ECO:0008006" key="6">
    <source>
        <dbReference type="Google" id="ProtNLM"/>
    </source>
</evidence>
<evidence type="ECO:0000313" key="5">
    <source>
        <dbReference type="EMBL" id="SVB42653.1"/>
    </source>
</evidence>
<dbReference type="CDD" id="cd16262">
    <property type="entry name" value="EFG_III"/>
    <property type="match status" value="1"/>
</dbReference>
<dbReference type="Gene3D" id="3.30.70.240">
    <property type="match status" value="1"/>
</dbReference>
<dbReference type="InterPro" id="IPR053905">
    <property type="entry name" value="EF-G-like_DII"/>
</dbReference>
<dbReference type="Gene3D" id="3.40.50.300">
    <property type="entry name" value="P-loop containing nucleotide triphosphate hydrolases"/>
    <property type="match status" value="1"/>
</dbReference>
<dbReference type="SUPFAM" id="SSF54211">
    <property type="entry name" value="Ribosomal protein S5 domain 2-like"/>
    <property type="match status" value="1"/>
</dbReference>
<protein>
    <recommendedName>
        <fullName evidence="6">Elongation factor G</fullName>
    </recommendedName>
</protein>
<dbReference type="FunFam" id="3.30.70.240:FF:000001">
    <property type="entry name" value="Elongation factor G"/>
    <property type="match status" value="1"/>
</dbReference>
<dbReference type="EMBL" id="UINC01041417">
    <property type="protein sequence ID" value="SVB42653.1"/>
    <property type="molecule type" value="Genomic_DNA"/>
</dbReference>
<dbReference type="Pfam" id="PF22042">
    <property type="entry name" value="EF-G_D2"/>
    <property type="match status" value="1"/>
</dbReference>
<dbReference type="Gene3D" id="2.40.30.10">
    <property type="entry name" value="Translation factors"/>
    <property type="match status" value="1"/>
</dbReference>
<evidence type="ECO:0000259" key="4">
    <source>
        <dbReference type="SMART" id="SM00889"/>
    </source>
</evidence>
<evidence type="ECO:0000259" key="3">
    <source>
        <dbReference type="SMART" id="SM00838"/>
    </source>
</evidence>
<dbReference type="InterPro" id="IPR014721">
    <property type="entry name" value="Ribsml_uS5_D2-typ_fold_subgr"/>
</dbReference>
<dbReference type="GO" id="GO:0005525">
    <property type="term" value="F:GTP binding"/>
    <property type="evidence" value="ECO:0007669"/>
    <property type="project" value="UniProtKB-KW"/>
</dbReference>
<dbReference type="SUPFAM" id="SSF54980">
    <property type="entry name" value="EF-G C-terminal domain-like"/>
    <property type="match status" value="2"/>
</dbReference>
<dbReference type="InterPro" id="IPR009022">
    <property type="entry name" value="EFG_III"/>
</dbReference>
<dbReference type="InterPro" id="IPR027417">
    <property type="entry name" value="P-loop_NTPase"/>
</dbReference>
<dbReference type="PANTHER" id="PTHR43261">
    <property type="entry name" value="TRANSLATION ELONGATION FACTOR G-RELATED"/>
    <property type="match status" value="1"/>
</dbReference>
<reference evidence="5" key="1">
    <citation type="submission" date="2018-05" db="EMBL/GenBank/DDBJ databases">
        <authorList>
            <person name="Lanie J.A."/>
            <person name="Ng W.-L."/>
            <person name="Kazmierczak K.M."/>
            <person name="Andrzejewski T.M."/>
            <person name="Davidsen T.M."/>
            <person name="Wayne K.J."/>
            <person name="Tettelin H."/>
            <person name="Glass J.I."/>
            <person name="Rusch D."/>
            <person name="Podicherti R."/>
            <person name="Tsui H.-C.T."/>
            <person name="Winkler M.E."/>
        </authorList>
    </citation>
    <scope>NUCLEOTIDE SEQUENCE</scope>
</reference>
<feature type="domain" description="Elongation factor EFG" evidence="3">
    <location>
        <begin position="423"/>
        <end position="510"/>
    </location>
</feature>
<keyword evidence="2" id="KW-0342">GTP-binding</keyword>
<dbReference type="InterPro" id="IPR047872">
    <property type="entry name" value="EFG_IV"/>
</dbReference>
<sequence length="521" mass="56781">QVLDVLTKEVVTYEIDGMGKSTAAPADGDLAEQVEAMHAELIEAVAAADDALMEKFFEEGSLSDDELKAGLGAALLSGELIPLFATSGTTNVGVSRMMDFASKFGTAPTDRGPVAAKKTDDSEIEVAIDDSNPVLLIFKTISDRHVGNLSFFKIFSGNLSTGSDLKNTTLKGSERVGQMFVLNGKESTAVEKLNAGDLGALVKLKQTHTCDTLCGSKADAVLPPIDFPKPNIHEALRSKSQGDEDKIAQGMSALHEEDPTFIYKVDGELHQTVMSGMGELHLRVICDKLKERYNVEIELYEPKVPYRETIKANGESKYRHKKQSGGSGQFAEVWMRVSPQERDSGLEFTESLTGMNVDRVFVTSVEKGVNTIAAEGVIAGYRVVDLKVDFYDGKMHPVDSKDVAFQIAGRGAFREAVQAAKPGLLEPIYSIEVKIPDDFTGAVTGDLSSRRGRLQGMDAVGGFQVVKAHLPQKELYRYSTTLRSLTEGRGIHTEEFSHYEEMPKDMEQKVIAAAQKEKEEA</sequence>
<dbReference type="InterPro" id="IPR000640">
    <property type="entry name" value="EFG_V-like"/>
</dbReference>
<feature type="domain" description="Translation elongation factor EFG/EF2" evidence="4">
    <location>
        <begin position="303"/>
        <end position="421"/>
    </location>
</feature>
<dbReference type="InterPro" id="IPR041095">
    <property type="entry name" value="EFG_II"/>
</dbReference>
<dbReference type="PANTHER" id="PTHR43261:SF6">
    <property type="entry name" value="ELONGATION FACTOR G-LIKE PROTEIN"/>
    <property type="match status" value="1"/>
</dbReference>
<dbReference type="SUPFAM" id="SSF52540">
    <property type="entry name" value="P-loop containing nucleoside triphosphate hydrolases"/>
    <property type="match status" value="1"/>
</dbReference>
<dbReference type="Pfam" id="PF14492">
    <property type="entry name" value="EFG_III"/>
    <property type="match status" value="1"/>
</dbReference>
<dbReference type="SMART" id="SM00838">
    <property type="entry name" value="EFG_C"/>
    <property type="match status" value="1"/>
</dbReference>
<dbReference type="InterPro" id="IPR035647">
    <property type="entry name" value="EFG_III/V"/>
</dbReference>
<dbReference type="CDD" id="cd03713">
    <property type="entry name" value="EFG_mtEFG_C"/>
    <property type="match status" value="1"/>
</dbReference>
<dbReference type="GO" id="GO:0003746">
    <property type="term" value="F:translation elongation factor activity"/>
    <property type="evidence" value="ECO:0007669"/>
    <property type="project" value="InterPro"/>
</dbReference>
<evidence type="ECO:0000256" key="1">
    <source>
        <dbReference type="ARBA" id="ARBA00022741"/>
    </source>
</evidence>
<feature type="non-terminal residue" evidence="5">
    <location>
        <position position="1"/>
    </location>
</feature>
<gene>
    <name evidence="5" type="ORF">METZ01_LOCUS195507</name>
</gene>
<dbReference type="InterPro" id="IPR005517">
    <property type="entry name" value="Transl_elong_EFG/EF2_IV"/>
</dbReference>
<proteinExistence type="predicted"/>
<organism evidence="5">
    <name type="scientific">marine metagenome</name>
    <dbReference type="NCBI Taxonomy" id="408172"/>
    <lineage>
        <taxon>unclassified sequences</taxon>
        <taxon>metagenomes</taxon>
        <taxon>ecological metagenomes</taxon>
    </lineage>
</organism>